<gene>
    <name evidence="1" type="ORF">GCM10010978_27970</name>
</gene>
<dbReference type="AlphaFoldDB" id="A0A8J2XH40"/>
<keyword evidence="2" id="KW-1185">Reference proteome</keyword>
<proteinExistence type="predicted"/>
<accession>A0A8J2XH40</accession>
<dbReference type="RefSeq" id="WP_188393042.1">
    <property type="nucleotide sequence ID" value="NZ_BMEV01000067.1"/>
</dbReference>
<comment type="caution">
    <text evidence="1">The sequence shown here is derived from an EMBL/GenBank/DDBJ whole genome shotgun (WGS) entry which is preliminary data.</text>
</comment>
<dbReference type="EMBL" id="BMEV01000067">
    <property type="protein sequence ID" value="GFZ86456.1"/>
    <property type="molecule type" value="Genomic_DNA"/>
</dbReference>
<dbReference type="Proteomes" id="UP000602050">
    <property type="component" value="Unassembled WGS sequence"/>
</dbReference>
<sequence length="52" mass="6166">MAEHKNRNRKLFEDKDGVQAVRNQLFESYQVGVVDDELDNNIGIYHFNNQKK</sequence>
<organism evidence="1 2">
    <name type="scientific">Compostibacillus humi</name>
    <dbReference type="NCBI Taxonomy" id="1245525"/>
    <lineage>
        <taxon>Bacteria</taxon>
        <taxon>Bacillati</taxon>
        <taxon>Bacillota</taxon>
        <taxon>Bacilli</taxon>
        <taxon>Bacillales</taxon>
        <taxon>Bacillaceae</taxon>
        <taxon>Compostibacillus</taxon>
    </lineage>
</organism>
<reference evidence="1" key="2">
    <citation type="submission" date="2020-09" db="EMBL/GenBank/DDBJ databases">
        <authorList>
            <person name="Sun Q."/>
            <person name="Zhou Y."/>
        </authorList>
    </citation>
    <scope>NUCLEOTIDE SEQUENCE</scope>
    <source>
        <strain evidence="1">CGMCC 1.12360</strain>
    </source>
</reference>
<protein>
    <submittedName>
        <fullName evidence="1">Uncharacterized protein</fullName>
    </submittedName>
</protein>
<name>A0A8J2XH40_9BACI</name>
<reference evidence="1" key="1">
    <citation type="journal article" date="2014" name="Int. J. Syst. Evol. Microbiol.">
        <title>Complete genome sequence of Corynebacterium casei LMG S-19264T (=DSM 44701T), isolated from a smear-ripened cheese.</title>
        <authorList>
            <consortium name="US DOE Joint Genome Institute (JGI-PGF)"/>
            <person name="Walter F."/>
            <person name="Albersmeier A."/>
            <person name="Kalinowski J."/>
            <person name="Ruckert C."/>
        </authorList>
    </citation>
    <scope>NUCLEOTIDE SEQUENCE</scope>
    <source>
        <strain evidence="1">CGMCC 1.12360</strain>
    </source>
</reference>
<evidence type="ECO:0000313" key="1">
    <source>
        <dbReference type="EMBL" id="GFZ86456.1"/>
    </source>
</evidence>
<evidence type="ECO:0000313" key="2">
    <source>
        <dbReference type="Proteomes" id="UP000602050"/>
    </source>
</evidence>